<dbReference type="AlphaFoldDB" id="A0A3R5UAV4"/>
<feature type="transmembrane region" description="Helical" evidence="1">
    <location>
        <begin position="209"/>
        <end position="226"/>
    </location>
</feature>
<dbReference type="OrthoDB" id="258743at2"/>
<dbReference type="EMBL" id="CP025746">
    <property type="protein sequence ID" value="QAA33995.1"/>
    <property type="molecule type" value="Genomic_DNA"/>
</dbReference>
<feature type="transmembrane region" description="Helical" evidence="1">
    <location>
        <begin position="49"/>
        <end position="71"/>
    </location>
</feature>
<proteinExistence type="predicted"/>
<accession>A0A3R5UAV4</accession>
<sequence length="266" mass="29504">MDFFINLILRASVETLYLTGMIIVFGLLLGVLRNNSIKNFHKSLGMKAIMITGVIGVPIHELSHAVLSLAFRHDIRRIKLFQKPDSNGVMGYVDHSYNPNSLYQQIGNFFIGVAPIFGGVITIIALMYLAIPSTYNKFISVLFNSLHITKIGKVTIEGLINSYGMLIKSIFSAENFKNPYFYLFLILSICIASHISLSMADIKGASRGLIVMFLLLVVINAFGLSIDFMDTAILKYNILITGMLVIALILSATTFIISLILSIIKR</sequence>
<keyword evidence="1" id="KW-0812">Transmembrane</keyword>
<gene>
    <name evidence="2" type="ORF">C1I91_21530</name>
</gene>
<feature type="transmembrane region" description="Helical" evidence="1">
    <location>
        <begin position="180"/>
        <end position="197"/>
    </location>
</feature>
<organism evidence="2 3">
    <name type="scientific">Clostridium manihotivorum</name>
    <dbReference type="NCBI Taxonomy" id="2320868"/>
    <lineage>
        <taxon>Bacteria</taxon>
        <taxon>Bacillati</taxon>
        <taxon>Bacillota</taxon>
        <taxon>Clostridia</taxon>
        <taxon>Eubacteriales</taxon>
        <taxon>Clostridiaceae</taxon>
        <taxon>Clostridium</taxon>
    </lineage>
</organism>
<protein>
    <submittedName>
        <fullName evidence="2">Uncharacterized protein</fullName>
    </submittedName>
</protein>
<evidence type="ECO:0000256" key="1">
    <source>
        <dbReference type="SAM" id="Phobius"/>
    </source>
</evidence>
<evidence type="ECO:0000313" key="3">
    <source>
        <dbReference type="Proteomes" id="UP000286268"/>
    </source>
</evidence>
<dbReference type="KEGG" id="cmah:C1I91_21530"/>
<feature type="transmembrane region" description="Helical" evidence="1">
    <location>
        <begin position="109"/>
        <end position="131"/>
    </location>
</feature>
<keyword evidence="1" id="KW-1133">Transmembrane helix</keyword>
<feature type="transmembrane region" description="Helical" evidence="1">
    <location>
        <begin position="7"/>
        <end position="29"/>
    </location>
</feature>
<feature type="transmembrane region" description="Helical" evidence="1">
    <location>
        <begin position="238"/>
        <end position="264"/>
    </location>
</feature>
<keyword evidence="1" id="KW-0472">Membrane</keyword>
<dbReference type="Proteomes" id="UP000286268">
    <property type="component" value="Chromosome"/>
</dbReference>
<dbReference type="RefSeq" id="WP_128214716.1">
    <property type="nucleotide sequence ID" value="NZ_CP025746.1"/>
</dbReference>
<name>A0A3R5UAV4_9CLOT</name>
<evidence type="ECO:0000313" key="2">
    <source>
        <dbReference type="EMBL" id="QAA33995.1"/>
    </source>
</evidence>
<keyword evidence="3" id="KW-1185">Reference proteome</keyword>
<reference evidence="2 3" key="1">
    <citation type="submission" date="2018-01" db="EMBL/GenBank/DDBJ databases">
        <title>Genome Sequencing and Assembly of Anaerobacter polyendosporus strain CT4.</title>
        <authorList>
            <person name="Tachaapaikoon C."/>
            <person name="Sutheeworapong S."/>
            <person name="Jenjaroenpun P."/>
            <person name="Wongsurawat T."/>
            <person name="Nookeaw I."/>
            <person name="Cheawchanlertfa P."/>
            <person name="Kosugi A."/>
            <person name="Cheevadhanarak S."/>
            <person name="Ratanakhanokchai K."/>
        </authorList>
    </citation>
    <scope>NUCLEOTIDE SEQUENCE [LARGE SCALE GENOMIC DNA]</scope>
    <source>
        <strain evidence="2 3">CT4</strain>
    </source>
</reference>